<evidence type="ECO:0000313" key="2">
    <source>
        <dbReference type="Proteomes" id="UP001526225"/>
    </source>
</evidence>
<sequence length="196" mass="22416">MEIRDARLGIDDIEYGNTYIDCHFTYSNQAVRLEQVTLQHCSFDQSDFSQSEWQDCVIEQCDFSQADFSEAIVYRSTFNQTKLMGANFTKSRFKQTTIKSTMADYAIFAESDWQAVTFKDVNLRDTSFQATKIRQGLEFIDCQLDDADFYETPLKGVDFSRSHFTSIRFTMAQAQGAIMSAEQAIQIALNQGITVV</sequence>
<dbReference type="RefSeq" id="WP_213409420.1">
    <property type="nucleotide sequence ID" value="NZ_CP074441.1"/>
</dbReference>
<dbReference type="Pfam" id="PF00805">
    <property type="entry name" value="Pentapeptide"/>
    <property type="match status" value="1"/>
</dbReference>
<organism evidence="1 2">
    <name type="scientific">Weissella ceti</name>
    <dbReference type="NCBI Taxonomy" id="759620"/>
    <lineage>
        <taxon>Bacteria</taxon>
        <taxon>Bacillati</taxon>
        <taxon>Bacillota</taxon>
        <taxon>Bacilli</taxon>
        <taxon>Lactobacillales</taxon>
        <taxon>Lactobacillaceae</taxon>
        <taxon>Weissella</taxon>
    </lineage>
</organism>
<proteinExistence type="predicted"/>
<protein>
    <submittedName>
        <fullName evidence="1">Pentapeptide repeat-containing protein</fullName>
    </submittedName>
</protein>
<dbReference type="SUPFAM" id="SSF141571">
    <property type="entry name" value="Pentapeptide repeat-like"/>
    <property type="match status" value="1"/>
</dbReference>
<dbReference type="Gene3D" id="2.160.20.80">
    <property type="entry name" value="E3 ubiquitin-protein ligase SopA"/>
    <property type="match status" value="1"/>
</dbReference>
<dbReference type="EMBL" id="JAOZFE010000001">
    <property type="protein sequence ID" value="MCW0952818.1"/>
    <property type="molecule type" value="Genomic_DNA"/>
</dbReference>
<dbReference type="InterPro" id="IPR052949">
    <property type="entry name" value="PA_immunity-related"/>
</dbReference>
<dbReference type="PANTHER" id="PTHR42999:SF1">
    <property type="entry name" value="PENTAPEPTIDE REPEAT-CONTAINING PROTEIN"/>
    <property type="match status" value="1"/>
</dbReference>
<evidence type="ECO:0000313" key="1">
    <source>
        <dbReference type="EMBL" id="MCW0952818.1"/>
    </source>
</evidence>
<dbReference type="Proteomes" id="UP001526225">
    <property type="component" value="Unassembled WGS sequence"/>
</dbReference>
<dbReference type="Pfam" id="PF13599">
    <property type="entry name" value="Pentapeptide_4"/>
    <property type="match status" value="1"/>
</dbReference>
<dbReference type="InterPro" id="IPR001646">
    <property type="entry name" value="5peptide_repeat"/>
</dbReference>
<name>A0ABT3E332_9LACO</name>
<comment type="caution">
    <text evidence="1">The sequence shown here is derived from an EMBL/GenBank/DDBJ whole genome shotgun (WGS) entry which is preliminary data.</text>
</comment>
<keyword evidence="2" id="KW-1185">Reference proteome</keyword>
<dbReference type="PANTHER" id="PTHR42999">
    <property type="entry name" value="ANTIBIOTIC RESISTANCE PROTEIN MCBG"/>
    <property type="match status" value="1"/>
</dbReference>
<accession>A0ABT3E332</accession>
<gene>
    <name evidence="1" type="ORF">OIT44_01885</name>
</gene>
<reference evidence="1 2" key="1">
    <citation type="submission" date="2022-10" db="EMBL/GenBank/DDBJ databases">
        <title>Weissella fermenti sp. nov., isolated from fermented cabbage.</title>
        <authorList>
            <person name="Lee J.K."/>
            <person name="Baek J.H."/>
            <person name="Choi D.G."/>
            <person name="Kim J.M."/>
            <person name="Jeon C.O."/>
        </authorList>
    </citation>
    <scope>NUCLEOTIDE SEQUENCE [LARGE SCALE GENOMIC DNA]</scope>
    <source>
        <strain evidence="1 2">KACC 18534</strain>
    </source>
</reference>